<feature type="non-terminal residue" evidence="1">
    <location>
        <position position="1"/>
    </location>
</feature>
<organism evidence="1 2">
    <name type="scientific">Chaenocephalus aceratus</name>
    <name type="common">Blackfin icefish</name>
    <name type="synonym">Chaenichthys aceratus</name>
    <dbReference type="NCBI Taxonomy" id="36190"/>
    <lineage>
        <taxon>Eukaryota</taxon>
        <taxon>Metazoa</taxon>
        <taxon>Chordata</taxon>
        <taxon>Craniata</taxon>
        <taxon>Vertebrata</taxon>
        <taxon>Euteleostomi</taxon>
        <taxon>Actinopterygii</taxon>
        <taxon>Neopterygii</taxon>
        <taxon>Teleostei</taxon>
        <taxon>Neoteleostei</taxon>
        <taxon>Acanthomorphata</taxon>
        <taxon>Eupercaria</taxon>
        <taxon>Perciformes</taxon>
        <taxon>Notothenioidei</taxon>
        <taxon>Channichthyidae</taxon>
        <taxon>Chaenocephalus</taxon>
    </lineage>
</organism>
<gene>
    <name evidence="1" type="ORF">KUCAC02_006752</name>
</gene>
<feature type="non-terminal residue" evidence="1">
    <location>
        <position position="92"/>
    </location>
</feature>
<sequence>NTLWPCSGGRSIRGGGVSGGAEYQGGRSIRGGYMSGSKELTQSLMLRSDDGEPGEVVSPCARGRHSVTVNVSPLEPTSFKRPQCCALSWNDP</sequence>
<dbReference type="Proteomes" id="UP001057452">
    <property type="component" value="Chromosome 23"/>
</dbReference>
<accession>A0ACB9VSX1</accession>
<keyword evidence="2" id="KW-1185">Reference proteome</keyword>
<reference evidence="1" key="1">
    <citation type="submission" date="2022-05" db="EMBL/GenBank/DDBJ databases">
        <title>Chromosome-level genome of Chaenocephalus aceratus.</title>
        <authorList>
            <person name="Park H."/>
        </authorList>
    </citation>
    <scope>NUCLEOTIDE SEQUENCE</scope>
    <source>
        <strain evidence="1">KU_202001</strain>
    </source>
</reference>
<evidence type="ECO:0000313" key="2">
    <source>
        <dbReference type="Proteomes" id="UP001057452"/>
    </source>
</evidence>
<name>A0ACB9VSX1_CHAAC</name>
<proteinExistence type="predicted"/>
<dbReference type="EMBL" id="CM043807">
    <property type="protein sequence ID" value="KAI4803196.1"/>
    <property type="molecule type" value="Genomic_DNA"/>
</dbReference>
<evidence type="ECO:0000313" key="1">
    <source>
        <dbReference type="EMBL" id="KAI4803196.1"/>
    </source>
</evidence>
<comment type="caution">
    <text evidence="1">The sequence shown here is derived from an EMBL/GenBank/DDBJ whole genome shotgun (WGS) entry which is preliminary data.</text>
</comment>
<protein>
    <submittedName>
        <fullName evidence="1">Uncharacterized protein</fullName>
    </submittedName>
</protein>